<gene>
    <name evidence="5" type="ORF">GRJ2_002592300</name>
</gene>
<dbReference type="InterPro" id="IPR036179">
    <property type="entry name" value="Ig-like_dom_sf"/>
</dbReference>
<feature type="region of interest" description="Disordered" evidence="1">
    <location>
        <begin position="146"/>
        <end position="219"/>
    </location>
</feature>
<feature type="transmembrane region" description="Helical" evidence="2">
    <location>
        <begin position="116"/>
        <end position="136"/>
    </location>
</feature>
<evidence type="ECO:0000313" key="5">
    <source>
        <dbReference type="EMBL" id="GAB0201267.1"/>
    </source>
</evidence>
<dbReference type="AlphaFoldDB" id="A0ABC9XXJ9"/>
<dbReference type="Proteomes" id="UP001623348">
    <property type="component" value="Unassembled WGS sequence"/>
</dbReference>
<dbReference type="Gene3D" id="2.60.40.10">
    <property type="entry name" value="Immunoglobulins"/>
    <property type="match status" value="1"/>
</dbReference>
<dbReference type="InterPro" id="IPR013783">
    <property type="entry name" value="Ig-like_fold"/>
</dbReference>
<keyword evidence="6" id="KW-1185">Reference proteome</keyword>
<accession>A0ABC9XXJ9</accession>
<dbReference type="PROSITE" id="PS50835">
    <property type="entry name" value="IG_LIKE"/>
    <property type="match status" value="1"/>
</dbReference>
<feature type="domain" description="Ig-like" evidence="4">
    <location>
        <begin position="16"/>
        <end position="86"/>
    </location>
</feature>
<feature type="chain" id="PRO_5044793452" description="Ig-like domain-containing protein" evidence="3">
    <location>
        <begin position="20"/>
        <end position="219"/>
    </location>
</feature>
<comment type="caution">
    <text evidence="5">The sequence shown here is derived from an EMBL/GenBank/DDBJ whole genome shotgun (WGS) entry which is preliminary data.</text>
</comment>
<proteinExistence type="predicted"/>
<dbReference type="EMBL" id="BAAFJT010000030">
    <property type="protein sequence ID" value="GAB0201267.1"/>
    <property type="molecule type" value="Genomic_DNA"/>
</dbReference>
<dbReference type="InterPro" id="IPR007110">
    <property type="entry name" value="Ig-like_dom"/>
</dbReference>
<evidence type="ECO:0000313" key="6">
    <source>
        <dbReference type="Proteomes" id="UP001623348"/>
    </source>
</evidence>
<reference evidence="5 6" key="1">
    <citation type="submission" date="2024-06" db="EMBL/GenBank/DDBJ databases">
        <title>The draft genome of Grus japonensis, version 3.</title>
        <authorList>
            <person name="Nabeshima K."/>
            <person name="Suzuki S."/>
            <person name="Onuma M."/>
        </authorList>
    </citation>
    <scope>NUCLEOTIDE SEQUENCE [LARGE SCALE GENOMIC DNA]</scope>
    <source>
        <strain evidence="5 6">451A</strain>
    </source>
</reference>
<feature type="signal peptide" evidence="3">
    <location>
        <begin position="1"/>
        <end position="19"/>
    </location>
</feature>
<organism evidence="5 6">
    <name type="scientific">Grus japonensis</name>
    <name type="common">Japanese crane</name>
    <name type="synonym">Red-crowned crane</name>
    <dbReference type="NCBI Taxonomy" id="30415"/>
    <lineage>
        <taxon>Eukaryota</taxon>
        <taxon>Metazoa</taxon>
        <taxon>Chordata</taxon>
        <taxon>Craniata</taxon>
        <taxon>Vertebrata</taxon>
        <taxon>Euteleostomi</taxon>
        <taxon>Archelosauria</taxon>
        <taxon>Archosauria</taxon>
        <taxon>Dinosauria</taxon>
        <taxon>Saurischia</taxon>
        <taxon>Theropoda</taxon>
        <taxon>Coelurosauria</taxon>
        <taxon>Aves</taxon>
        <taxon>Neognathae</taxon>
        <taxon>Neoaves</taxon>
        <taxon>Gruiformes</taxon>
        <taxon>Gruidae</taxon>
        <taxon>Grus</taxon>
    </lineage>
</organism>
<evidence type="ECO:0000259" key="4">
    <source>
        <dbReference type="PROSITE" id="PS50835"/>
    </source>
</evidence>
<evidence type="ECO:0000256" key="1">
    <source>
        <dbReference type="SAM" id="MobiDB-lite"/>
    </source>
</evidence>
<dbReference type="SUPFAM" id="SSF48726">
    <property type="entry name" value="Immunoglobulin"/>
    <property type="match status" value="1"/>
</dbReference>
<evidence type="ECO:0000256" key="2">
    <source>
        <dbReference type="SAM" id="Phobius"/>
    </source>
</evidence>
<protein>
    <recommendedName>
        <fullName evidence="4">Ig-like domain-containing protein</fullName>
    </recommendedName>
</protein>
<keyword evidence="3" id="KW-0732">Signal</keyword>
<keyword evidence="2" id="KW-1133">Transmembrane helix</keyword>
<keyword evidence="2" id="KW-0812">Transmembrane</keyword>
<evidence type="ECO:0000256" key="3">
    <source>
        <dbReference type="SAM" id="SignalP"/>
    </source>
</evidence>
<name>A0ABC9XXJ9_GRUJA</name>
<keyword evidence="2" id="KW-0472">Membrane</keyword>
<sequence length="219" mass="26257">MIVYCLMILLNAPVAPTLSLDPQQQFYRIGDSVRLLCSIPSSADYVREVQYYADFGLAISIPVSNVRNYSYELNITEQEVSGSYSCAYFVTLSNRPIRSGRSHWINVNMKSHKISWIREIIVGGSFFTINGLIFFFSHRLMKRREAGTRGEERRGEERRGEERRGEEKEEKRREEKRREEKREEKRREEKRREEKRREEKRREEKRREKRRISVEGDLQ</sequence>